<dbReference type="SUPFAM" id="SSF51735">
    <property type="entry name" value="NAD(P)-binding Rossmann-fold domains"/>
    <property type="match status" value="1"/>
</dbReference>
<keyword evidence="2" id="KW-0560">Oxidoreductase</keyword>
<dbReference type="Proteomes" id="UP001305779">
    <property type="component" value="Unassembled WGS sequence"/>
</dbReference>
<evidence type="ECO:0000313" key="4">
    <source>
        <dbReference type="Proteomes" id="UP001305779"/>
    </source>
</evidence>
<dbReference type="PANTHER" id="PTHR43008">
    <property type="entry name" value="BENZIL REDUCTASE"/>
    <property type="match status" value="1"/>
</dbReference>
<name>A0ABR0E1U2_ZASCE</name>
<evidence type="ECO:0000256" key="2">
    <source>
        <dbReference type="ARBA" id="ARBA00023002"/>
    </source>
</evidence>
<reference evidence="3 4" key="1">
    <citation type="journal article" date="2023" name="G3 (Bethesda)">
        <title>A chromosome-level genome assembly of Zasmidium syzygii isolated from banana leaves.</title>
        <authorList>
            <person name="van Westerhoven A.C."/>
            <person name="Mehrabi R."/>
            <person name="Talebi R."/>
            <person name="Steentjes M.B.F."/>
            <person name="Corcolon B."/>
            <person name="Chong P.A."/>
            <person name="Kema G.H.J."/>
            <person name="Seidl M.F."/>
        </authorList>
    </citation>
    <scope>NUCLEOTIDE SEQUENCE [LARGE SCALE GENOMIC DNA]</scope>
    <source>
        <strain evidence="3 4">P124</strain>
    </source>
</reference>
<protein>
    <submittedName>
        <fullName evidence="3">Uncharacterized protein</fullName>
    </submittedName>
</protein>
<comment type="caution">
    <text evidence="3">The sequence shown here is derived from an EMBL/GenBank/DDBJ whole genome shotgun (WGS) entry which is preliminary data.</text>
</comment>
<dbReference type="InterPro" id="IPR002347">
    <property type="entry name" value="SDR_fam"/>
</dbReference>
<dbReference type="Pfam" id="PF00106">
    <property type="entry name" value="adh_short"/>
    <property type="match status" value="1"/>
</dbReference>
<dbReference type="Gene3D" id="3.40.50.720">
    <property type="entry name" value="NAD(P)-binding Rossmann-like Domain"/>
    <property type="match status" value="1"/>
</dbReference>
<dbReference type="PANTHER" id="PTHR43008:SF8">
    <property type="entry name" value="BENZIL REDUCTASE ((S)-BENZOIN FORMING) IRC24"/>
    <property type="match status" value="1"/>
</dbReference>
<dbReference type="InterPro" id="IPR036291">
    <property type="entry name" value="NAD(P)-bd_dom_sf"/>
</dbReference>
<comment type="similarity">
    <text evidence="1">Belongs to the short-chain dehydrogenases/reductases (SDR) family.</text>
</comment>
<proteinExistence type="inferred from homology"/>
<evidence type="ECO:0000313" key="3">
    <source>
        <dbReference type="EMBL" id="KAK4495201.1"/>
    </source>
</evidence>
<organism evidence="3 4">
    <name type="scientific">Zasmidium cellare</name>
    <name type="common">Wine cellar mold</name>
    <name type="synonym">Racodium cellare</name>
    <dbReference type="NCBI Taxonomy" id="395010"/>
    <lineage>
        <taxon>Eukaryota</taxon>
        <taxon>Fungi</taxon>
        <taxon>Dikarya</taxon>
        <taxon>Ascomycota</taxon>
        <taxon>Pezizomycotina</taxon>
        <taxon>Dothideomycetes</taxon>
        <taxon>Dothideomycetidae</taxon>
        <taxon>Mycosphaerellales</taxon>
        <taxon>Mycosphaerellaceae</taxon>
        <taxon>Zasmidium</taxon>
    </lineage>
</organism>
<keyword evidence="4" id="KW-1185">Reference proteome</keyword>
<sequence length="95" mass="10102">MADSNKIITLITGASSGIGLELAAQLAADSNNHVLLCSRTLEKGEKALQEVLSRKLEGTVELLQVDVASEDSINAAAKNVEEKYGRLVTPDHISQ</sequence>
<accession>A0ABR0E1U2</accession>
<dbReference type="EMBL" id="JAXOVC010000012">
    <property type="protein sequence ID" value="KAK4495201.1"/>
    <property type="molecule type" value="Genomic_DNA"/>
</dbReference>
<evidence type="ECO:0000256" key="1">
    <source>
        <dbReference type="ARBA" id="ARBA00006484"/>
    </source>
</evidence>
<gene>
    <name evidence="3" type="ORF">PRZ48_013528</name>
</gene>